<feature type="transmembrane region" description="Helical" evidence="2">
    <location>
        <begin position="393"/>
        <end position="413"/>
    </location>
</feature>
<feature type="signal peptide" evidence="3">
    <location>
        <begin position="1"/>
        <end position="19"/>
    </location>
</feature>
<sequence>MGMRALGIILLGLTCFGNADLDVPEGTNSSCIANPGQAELGFTGFNVNSQEEADLLSGCELVVGDVRITNDSLETITFNGVAQIYGGLNFSSSHSLLTFSAPDLTQISSGFVLYDLPLFEEWNLPILNYIGFIDWQRLPSVRELNVTPASPLIPSVTITETSATVINLGTANVNDLTITHNSMLQHLVLTGLEDTGVLDIAGNGNSITRNVYLDALKSAESIRIMNATSLEMPLLEQVTRGELVIAYNTFTTLPTPHLYSVGESLRIIENPYLSKINMPSLELIGTSNGNGTLEIEGNGKLTIEEMSSLRWVRGDIYVEGDVDSLSFPSMTRYNSGVFINSTNTGFNCTAMDVIHKETAEDIKFSYTCRASAPDKKKDVAVHLKKKTTVSNRVMWAIVIGCIAVVAFSSALTWRIWWRRIPLAPIVPPENPNYEEHDLPPIYRPTAPDVDYLPRYKENPSINETRIEGGIAEERVQPPESRSDDIIEPLDIQPIRT</sequence>
<dbReference type="Proteomes" id="UP001629113">
    <property type="component" value="Unassembled WGS sequence"/>
</dbReference>
<keyword evidence="2" id="KW-1133">Transmembrane helix</keyword>
<gene>
    <name evidence="4" type="ORF">PVAG01_03280</name>
</gene>
<evidence type="ECO:0000256" key="1">
    <source>
        <dbReference type="SAM" id="MobiDB-lite"/>
    </source>
</evidence>
<protein>
    <submittedName>
        <fullName evidence="4">Gpi-anchored cell wall organization protein ecm33</fullName>
    </submittedName>
</protein>
<keyword evidence="2" id="KW-0472">Membrane</keyword>
<name>A0ABR4PT92_9HELO</name>
<feature type="chain" id="PRO_5045399317" evidence="3">
    <location>
        <begin position="20"/>
        <end position="496"/>
    </location>
</feature>
<evidence type="ECO:0000313" key="4">
    <source>
        <dbReference type="EMBL" id="KAL3426489.1"/>
    </source>
</evidence>
<evidence type="ECO:0000313" key="5">
    <source>
        <dbReference type="Proteomes" id="UP001629113"/>
    </source>
</evidence>
<evidence type="ECO:0000256" key="3">
    <source>
        <dbReference type="SAM" id="SignalP"/>
    </source>
</evidence>
<comment type="caution">
    <text evidence="4">The sequence shown here is derived from an EMBL/GenBank/DDBJ whole genome shotgun (WGS) entry which is preliminary data.</text>
</comment>
<reference evidence="4 5" key="1">
    <citation type="submission" date="2024-06" db="EMBL/GenBank/DDBJ databases">
        <title>Complete genome of Phlyctema vagabunda strain 19-DSS-EL-015.</title>
        <authorList>
            <person name="Fiorenzani C."/>
        </authorList>
    </citation>
    <scope>NUCLEOTIDE SEQUENCE [LARGE SCALE GENOMIC DNA]</scope>
    <source>
        <strain evidence="4 5">19-DSS-EL-015</strain>
    </source>
</reference>
<feature type="compositionally biased region" description="Basic and acidic residues" evidence="1">
    <location>
        <begin position="471"/>
        <end position="484"/>
    </location>
</feature>
<feature type="region of interest" description="Disordered" evidence="1">
    <location>
        <begin position="462"/>
        <end position="496"/>
    </location>
</feature>
<accession>A0ABR4PT92</accession>
<proteinExistence type="predicted"/>
<evidence type="ECO:0000256" key="2">
    <source>
        <dbReference type="SAM" id="Phobius"/>
    </source>
</evidence>
<dbReference type="SUPFAM" id="SSF52058">
    <property type="entry name" value="L domain-like"/>
    <property type="match status" value="2"/>
</dbReference>
<keyword evidence="3" id="KW-0732">Signal</keyword>
<dbReference type="EMBL" id="JBFCZG010000002">
    <property type="protein sequence ID" value="KAL3426489.1"/>
    <property type="molecule type" value="Genomic_DNA"/>
</dbReference>
<organism evidence="4 5">
    <name type="scientific">Phlyctema vagabunda</name>
    <dbReference type="NCBI Taxonomy" id="108571"/>
    <lineage>
        <taxon>Eukaryota</taxon>
        <taxon>Fungi</taxon>
        <taxon>Dikarya</taxon>
        <taxon>Ascomycota</taxon>
        <taxon>Pezizomycotina</taxon>
        <taxon>Leotiomycetes</taxon>
        <taxon>Helotiales</taxon>
        <taxon>Dermateaceae</taxon>
        <taxon>Phlyctema</taxon>
    </lineage>
</organism>
<keyword evidence="5" id="KW-1185">Reference proteome</keyword>
<keyword evidence="2" id="KW-0812">Transmembrane</keyword>